<dbReference type="Proteomes" id="UP000030147">
    <property type="component" value="Unassembled WGS sequence"/>
</dbReference>
<evidence type="ECO:0000256" key="6">
    <source>
        <dbReference type="SAM" id="Phobius"/>
    </source>
</evidence>
<dbReference type="OrthoDB" id="9775903at2"/>
<dbReference type="STRING" id="1385514.N782_19520"/>
<dbReference type="Pfam" id="PF03631">
    <property type="entry name" value="Virul_fac_BrkB"/>
    <property type="match status" value="1"/>
</dbReference>
<reference evidence="7 8" key="1">
    <citation type="journal article" date="2015" name="Stand. Genomic Sci.">
        <title>High quality draft genome sequence of the moderately halophilic bacterium Pontibacillus yanchengensis Y32(T) and comparison among Pontibacillus genomes.</title>
        <authorList>
            <person name="Huang J."/>
            <person name="Qiao Z.X."/>
            <person name="Tang J.W."/>
            <person name="Wang G."/>
        </authorList>
    </citation>
    <scope>NUCLEOTIDE SEQUENCE [LARGE SCALE GENOMIC DNA]</scope>
    <source>
        <strain evidence="7 8">Y32</strain>
    </source>
</reference>
<feature type="transmembrane region" description="Helical" evidence="6">
    <location>
        <begin position="20"/>
        <end position="48"/>
    </location>
</feature>
<dbReference type="NCBIfam" id="TIGR00765">
    <property type="entry name" value="yihY_not_rbn"/>
    <property type="match status" value="1"/>
</dbReference>
<feature type="transmembrane region" description="Helical" evidence="6">
    <location>
        <begin position="238"/>
        <end position="259"/>
    </location>
</feature>
<dbReference type="EMBL" id="AVBF01000065">
    <property type="protein sequence ID" value="KGP71398.1"/>
    <property type="molecule type" value="Genomic_DNA"/>
</dbReference>
<comment type="caution">
    <text evidence="7">The sequence shown here is derived from an EMBL/GenBank/DDBJ whole genome shotgun (WGS) entry which is preliminary data.</text>
</comment>
<proteinExistence type="predicted"/>
<evidence type="ECO:0000256" key="5">
    <source>
        <dbReference type="ARBA" id="ARBA00023136"/>
    </source>
</evidence>
<dbReference type="AlphaFoldDB" id="A0A0A2TAH0"/>
<keyword evidence="2" id="KW-1003">Cell membrane</keyword>
<feature type="transmembrane region" description="Helical" evidence="6">
    <location>
        <begin position="206"/>
        <end position="226"/>
    </location>
</feature>
<dbReference type="GO" id="GO:0005886">
    <property type="term" value="C:plasma membrane"/>
    <property type="evidence" value="ECO:0007669"/>
    <property type="project" value="UniProtKB-SubCell"/>
</dbReference>
<sequence>MKKMIQFSRQLINRMNQDDVVGLSAQLSYFFLLSLFPFLFFLVTLIGYVNIPEQKVMEIVQSYAPEGAYEIIQSSIQELMYNQNGGLLSFGVIATLWAASNGINALIKALDRAYQVQDKRHFIIQRMLSVWLMFAMIFIILLALLLPVFGTLIGDFLFSTFGLSETFLSIWHPLRWVISSVLFFVTLLFLYKFVPNRPIRFKEAWIGALFATTGWQVVSLLFSMYVNRWGDFSAMYGSIGGVIVIMIWLYITGIILITGGEINALLRERIVTERKLGVYHRG</sequence>
<keyword evidence="5 6" id="KW-0472">Membrane</keyword>
<evidence type="ECO:0000313" key="8">
    <source>
        <dbReference type="Proteomes" id="UP000030147"/>
    </source>
</evidence>
<organism evidence="7 8">
    <name type="scientific">Pontibacillus yanchengensis Y32</name>
    <dbReference type="NCBI Taxonomy" id="1385514"/>
    <lineage>
        <taxon>Bacteria</taxon>
        <taxon>Bacillati</taxon>
        <taxon>Bacillota</taxon>
        <taxon>Bacilli</taxon>
        <taxon>Bacillales</taxon>
        <taxon>Bacillaceae</taxon>
        <taxon>Pontibacillus</taxon>
    </lineage>
</organism>
<dbReference type="PANTHER" id="PTHR30213:SF0">
    <property type="entry name" value="UPF0761 MEMBRANE PROTEIN YIHY"/>
    <property type="match status" value="1"/>
</dbReference>
<keyword evidence="4 6" id="KW-1133">Transmembrane helix</keyword>
<feature type="transmembrane region" description="Helical" evidence="6">
    <location>
        <begin position="87"/>
        <end position="107"/>
    </location>
</feature>
<comment type="subcellular location">
    <subcellularLocation>
        <location evidence="1">Cell membrane</location>
        <topology evidence="1">Multi-pass membrane protein</topology>
    </subcellularLocation>
</comment>
<evidence type="ECO:0000313" key="7">
    <source>
        <dbReference type="EMBL" id="KGP71398.1"/>
    </source>
</evidence>
<evidence type="ECO:0000256" key="1">
    <source>
        <dbReference type="ARBA" id="ARBA00004651"/>
    </source>
</evidence>
<keyword evidence="8" id="KW-1185">Reference proteome</keyword>
<feature type="transmembrane region" description="Helical" evidence="6">
    <location>
        <begin position="128"/>
        <end position="154"/>
    </location>
</feature>
<evidence type="ECO:0000256" key="4">
    <source>
        <dbReference type="ARBA" id="ARBA00022989"/>
    </source>
</evidence>
<name>A0A0A2TAH0_9BACI</name>
<dbReference type="PANTHER" id="PTHR30213">
    <property type="entry name" value="INNER MEMBRANE PROTEIN YHJD"/>
    <property type="match status" value="1"/>
</dbReference>
<dbReference type="InterPro" id="IPR017039">
    <property type="entry name" value="Virul_fac_BrkB"/>
</dbReference>
<gene>
    <name evidence="7" type="ORF">N782_19520</name>
</gene>
<dbReference type="RefSeq" id="WP_036823013.1">
    <property type="nucleotide sequence ID" value="NZ_AVBF01000065.1"/>
</dbReference>
<accession>A0A0A2TAH0</accession>
<dbReference type="eggNOG" id="COG1295">
    <property type="taxonomic scope" value="Bacteria"/>
</dbReference>
<feature type="transmembrane region" description="Helical" evidence="6">
    <location>
        <begin position="174"/>
        <end position="194"/>
    </location>
</feature>
<keyword evidence="3 6" id="KW-0812">Transmembrane</keyword>
<evidence type="ECO:0000256" key="2">
    <source>
        <dbReference type="ARBA" id="ARBA00022475"/>
    </source>
</evidence>
<evidence type="ECO:0000256" key="3">
    <source>
        <dbReference type="ARBA" id="ARBA00022692"/>
    </source>
</evidence>
<dbReference type="PIRSF" id="PIRSF035875">
    <property type="entry name" value="RNase_BN"/>
    <property type="match status" value="1"/>
</dbReference>
<protein>
    <submittedName>
        <fullName evidence="7">Ribonuclease</fullName>
    </submittedName>
</protein>